<sequence length="426" mass="45113">MTNRRSFLIGSAALAALGATGVRPAFAQADRLRLLWWGSQDRADRTFAVADLFEAANSGMTVDGEFLGWGDYWPRVATQTAGGNAPDVIQMDYRYLFEYARRGALAPLEGYRGEALHVDDFDQAQIEGGSVDGSLYGISLGANSSALMLNVAAFEEVGMDLPGPDTTWEEFAAAMTEFSQATPRQNYAGTADGSGVEPLFENWLRQRGKALYTADEQLGFDAADVTEWFQMWADMRAAGATVPPDVQALDQYTIETGMVSLGRAATSFAHSNQLVGYQAINPEPITLSNYPRVGADGSGGHYRKPSMFFSVASQAANPEGAVAFIDFFVNNPEAAAVLGVERGVPESAAVRDALTPTLDELGQRAVAYVAGLGDLAGALPPPPPAGAGEVDFALRRVSEEIAFGATTPEAAGPAFIDEAAGILARG</sequence>
<keyword evidence="3" id="KW-0574">Periplasm</keyword>
<evidence type="ECO:0000256" key="1">
    <source>
        <dbReference type="ARBA" id="ARBA00004418"/>
    </source>
</evidence>
<evidence type="ECO:0000256" key="3">
    <source>
        <dbReference type="ARBA" id="ARBA00022764"/>
    </source>
</evidence>
<comment type="subcellular location">
    <subcellularLocation>
        <location evidence="1">Periplasm</location>
    </subcellularLocation>
</comment>
<dbReference type="Gene3D" id="3.40.190.10">
    <property type="entry name" value="Periplasmic binding protein-like II"/>
    <property type="match status" value="2"/>
</dbReference>
<dbReference type="InterPro" id="IPR006059">
    <property type="entry name" value="SBP"/>
</dbReference>
<comment type="caution">
    <text evidence="5">The sequence shown here is derived from an EMBL/GenBank/DDBJ whole genome shotgun (WGS) entry which is preliminary data.</text>
</comment>
<dbReference type="PROSITE" id="PS51318">
    <property type="entry name" value="TAT"/>
    <property type="match status" value="1"/>
</dbReference>
<evidence type="ECO:0000256" key="4">
    <source>
        <dbReference type="SAM" id="SignalP"/>
    </source>
</evidence>
<feature type="signal peptide" evidence="4">
    <location>
        <begin position="1"/>
        <end position="27"/>
    </location>
</feature>
<organism evidence="5 6">
    <name type="scientific">Arsenicitalea aurantiaca</name>
    <dbReference type="NCBI Taxonomy" id="1783274"/>
    <lineage>
        <taxon>Bacteria</taxon>
        <taxon>Pseudomonadati</taxon>
        <taxon>Pseudomonadota</taxon>
        <taxon>Alphaproteobacteria</taxon>
        <taxon>Hyphomicrobiales</taxon>
        <taxon>Devosiaceae</taxon>
        <taxon>Arsenicitalea</taxon>
    </lineage>
</organism>
<dbReference type="Proteomes" id="UP000281547">
    <property type="component" value="Unassembled WGS sequence"/>
</dbReference>
<dbReference type="EMBL" id="RZNJ01000004">
    <property type="protein sequence ID" value="RUT30049.1"/>
    <property type="molecule type" value="Genomic_DNA"/>
</dbReference>
<keyword evidence="6" id="KW-1185">Reference proteome</keyword>
<evidence type="ECO:0000313" key="6">
    <source>
        <dbReference type="Proteomes" id="UP000281547"/>
    </source>
</evidence>
<reference evidence="5 6" key="1">
    <citation type="journal article" date="2016" name="Int. J. Syst. Evol. Microbiol.">
        <title>Arsenicitalea aurantiaca gen. nov., sp. nov., a new member of the family Hyphomicrobiaceae, isolated from high-arsenic sediment.</title>
        <authorList>
            <person name="Mu Y."/>
            <person name="Zhou L."/>
            <person name="Zeng X.C."/>
            <person name="Liu L."/>
            <person name="Pan Y."/>
            <person name="Chen X."/>
            <person name="Wang J."/>
            <person name="Li S."/>
            <person name="Li W.J."/>
            <person name="Wang Y."/>
        </authorList>
    </citation>
    <scope>NUCLEOTIDE SEQUENCE [LARGE SCALE GENOMIC DNA]</scope>
    <source>
        <strain evidence="5 6">42-50</strain>
    </source>
</reference>
<dbReference type="InterPro" id="IPR006311">
    <property type="entry name" value="TAT_signal"/>
</dbReference>
<dbReference type="SUPFAM" id="SSF53850">
    <property type="entry name" value="Periplasmic binding protein-like II"/>
    <property type="match status" value="1"/>
</dbReference>
<proteinExistence type="inferred from homology"/>
<dbReference type="AlphaFoldDB" id="A0A433X7L2"/>
<gene>
    <name evidence="5" type="ORF">EMQ25_12010</name>
</gene>
<dbReference type="InterPro" id="IPR050490">
    <property type="entry name" value="Bact_solute-bd_prot1"/>
</dbReference>
<protein>
    <submittedName>
        <fullName evidence="5">Carbohydrate ABC transporter substrate-binding protein</fullName>
    </submittedName>
</protein>
<name>A0A433X7L2_9HYPH</name>
<accession>A0A433X7L2</accession>
<dbReference type="GO" id="GO:0042597">
    <property type="term" value="C:periplasmic space"/>
    <property type="evidence" value="ECO:0007669"/>
    <property type="project" value="UniProtKB-SubCell"/>
</dbReference>
<dbReference type="PANTHER" id="PTHR43649">
    <property type="entry name" value="ARABINOSE-BINDING PROTEIN-RELATED"/>
    <property type="match status" value="1"/>
</dbReference>
<evidence type="ECO:0000313" key="5">
    <source>
        <dbReference type="EMBL" id="RUT30049.1"/>
    </source>
</evidence>
<dbReference type="Pfam" id="PF13416">
    <property type="entry name" value="SBP_bac_8"/>
    <property type="match status" value="1"/>
</dbReference>
<keyword evidence="4" id="KW-0732">Signal</keyword>
<dbReference type="OrthoDB" id="7317090at2"/>
<dbReference type="PANTHER" id="PTHR43649:SF11">
    <property type="entry name" value="ABC TRANSPORTER SUBSTRATE-BINDING PROTEIN YESO-RELATED"/>
    <property type="match status" value="1"/>
</dbReference>
<feature type="chain" id="PRO_5019439734" evidence="4">
    <location>
        <begin position="28"/>
        <end position="426"/>
    </location>
</feature>
<comment type="similarity">
    <text evidence="2">Belongs to the bacterial solute-binding protein 1 family.</text>
</comment>
<evidence type="ECO:0000256" key="2">
    <source>
        <dbReference type="ARBA" id="ARBA00008520"/>
    </source>
</evidence>